<dbReference type="Proteomes" id="UP000247698">
    <property type="component" value="Unassembled WGS sequence"/>
</dbReference>
<dbReference type="InterPro" id="IPR000182">
    <property type="entry name" value="GNAT_dom"/>
</dbReference>
<feature type="domain" description="N-acetyltransferase" evidence="4">
    <location>
        <begin position="5"/>
        <end position="171"/>
    </location>
</feature>
<keyword evidence="6" id="KW-1185">Reference proteome</keyword>
<dbReference type="SUPFAM" id="SSF55729">
    <property type="entry name" value="Acyl-CoA N-acyltransferases (Nat)"/>
    <property type="match status" value="1"/>
</dbReference>
<dbReference type="Gene3D" id="3.40.630.30">
    <property type="match status" value="1"/>
</dbReference>
<evidence type="ECO:0000256" key="2">
    <source>
        <dbReference type="ARBA" id="ARBA00023315"/>
    </source>
</evidence>
<dbReference type="EMBL" id="QGLG01000002">
    <property type="protein sequence ID" value="PXY83968.1"/>
    <property type="molecule type" value="Genomic_DNA"/>
</dbReference>
<evidence type="ECO:0000256" key="3">
    <source>
        <dbReference type="ARBA" id="ARBA00038502"/>
    </source>
</evidence>
<dbReference type="InterPro" id="IPR016181">
    <property type="entry name" value="Acyl_CoA_acyltransferase"/>
</dbReference>
<dbReference type="PANTHER" id="PTHR43792:SF8">
    <property type="entry name" value="[RIBOSOMAL PROTEIN US5]-ALANINE N-ACETYLTRANSFERASE"/>
    <property type="match status" value="1"/>
</dbReference>
<gene>
    <name evidence="5" type="ORF">DK873_01905</name>
</gene>
<name>A0ABX5N3X9_9LACO</name>
<sequence>MVSRIYLRPFNLADAPTLLKWGQDEYYQRLAGFGHYQNIAEAEVAAGQYAARKYSYGICLSNSQQLIGLVELYNRGTNEEELLHTKEVGFLLDKDFSGHGYMMESLKILFDYAFKKLDQSEIWAGTYQNNTRSQNLLARLGFKLIYSVDMSKVSSLFEYQEDFFLLKKSGWLDLEQKLKFLKKPFY</sequence>
<reference evidence="5 6" key="1">
    <citation type="submission" date="2018-05" db="EMBL/GenBank/DDBJ databases">
        <title>Reference genomes for bee gut microbiota database.</title>
        <authorList>
            <person name="Ellegaard K.M."/>
        </authorList>
    </citation>
    <scope>NUCLEOTIDE SEQUENCE [LARGE SCALE GENOMIC DNA]</scope>
    <source>
        <strain evidence="5 6">ESL0184</strain>
    </source>
</reference>
<dbReference type="InterPro" id="IPR051531">
    <property type="entry name" value="N-acetyltransferase"/>
</dbReference>
<proteinExistence type="inferred from homology"/>
<evidence type="ECO:0000256" key="1">
    <source>
        <dbReference type="ARBA" id="ARBA00022679"/>
    </source>
</evidence>
<keyword evidence="2" id="KW-0012">Acyltransferase</keyword>
<evidence type="ECO:0000313" key="5">
    <source>
        <dbReference type="EMBL" id="PXY83968.1"/>
    </source>
</evidence>
<comment type="similarity">
    <text evidence="3">Belongs to the acetyltransferase family. RimJ subfamily.</text>
</comment>
<comment type="caution">
    <text evidence="5">The sequence shown here is derived from an EMBL/GenBank/DDBJ whole genome shotgun (WGS) entry which is preliminary data.</text>
</comment>
<evidence type="ECO:0000259" key="4">
    <source>
        <dbReference type="PROSITE" id="PS51186"/>
    </source>
</evidence>
<dbReference type="RefSeq" id="WP_110445627.1">
    <property type="nucleotide sequence ID" value="NZ_QGLG01000002.1"/>
</dbReference>
<accession>A0ABX5N3X9</accession>
<dbReference type="PROSITE" id="PS51186">
    <property type="entry name" value="GNAT"/>
    <property type="match status" value="1"/>
</dbReference>
<protein>
    <submittedName>
        <fullName evidence="5">GNAT family N-acetyltransferase</fullName>
    </submittedName>
</protein>
<evidence type="ECO:0000313" key="6">
    <source>
        <dbReference type="Proteomes" id="UP000247698"/>
    </source>
</evidence>
<dbReference type="PANTHER" id="PTHR43792">
    <property type="entry name" value="GNAT FAMILY, PUTATIVE (AFU_ORTHOLOGUE AFUA_3G00765)-RELATED-RELATED"/>
    <property type="match status" value="1"/>
</dbReference>
<organism evidence="5 6">
    <name type="scientific">Lactobacillus melliventris</name>
    <dbReference type="NCBI Taxonomy" id="1218507"/>
    <lineage>
        <taxon>Bacteria</taxon>
        <taxon>Bacillati</taxon>
        <taxon>Bacillota</taxon>
        <taxon>Bacilli</taxon>
        <taxon>Lactobacillales</taxon>
        <taxon>Lactobacillaceae</taxon>
        <taxon>Lactobacillus</taxon>
    </lineage>
</organism>
<dbReference type="Pfam" id="PF13302">
    <property type="entry name" value="Acetyltransf_3"/>
    <property type="match status" value="1"/>
</dbReference>
<keyword evidence="1" id="KW-0808">Transferase</keyword>